<organism evidence="2 3">
    <name type="scientific">Heligmosomoides polygyrus</name>
    <name type="common">Parasitic roundworm</name>
    <dbReference type="NCBI Taxonomy" id="6339"/>
    <lineage>
        <taxon>Eukaryota</taxon>
        <taxon>Metazoa</taxon>
        <taxon>Ecdysozoa</taxon>
        <taxon>Nematoda</taxon>
        <taxon>Chromadorea</taxon>
        <taxon>Rhabditida</taxon>
        <taxon>Rhabditina</taxon>
        <taxon>Rhabditomorpha</taxon>
        <taxon>Strongyloidea</taxon>
        <taxon>Heligmosomidae</taxon>
        <taxon>Heligmosomoides</taxon>
    </lineage>
</organism>
<dbReference type="WBParaSite" id="HPBE_0000288901-mRNA-1">
    <property type="protein sequence ID" value="HPBE_0000288901-mRNA-1"/>
    <property type="gene ID" value="HPBE_0000288901"/>
</dbReference>
<dbReference type="OrthoDB" id="418748at2759"/>
<accession>A0A3P7U3N2</accession>
<gene>
    <name evidence="1" type="ORF">HPBE_LOCUS2890</name>
</gene>
<evidence type="ECO:0000313" key="1">
    <source>
        <dbReference type="EMBL" id="VDO29076.1"/>
    </source>
</evidence>
<reference evidence="3" key="2">
    <citation type="submission" date="2019-09" db="UniProtKB">
        <authorList>
            <consortium name="WormBaseParasite"/>
        </authorList>
    </citation>
    <scope>IDENTIFICATION</scope>
</reference>
<name>A0A183F9P7_HELPZ</name>
<dbReference type="EMBL" id="UZAH01005361">
    <property type="protein sequence ID" value="VDO29076.1"/>
    <property type="molecule type" value="Genomic_DNA"/>
</dbReference>
<dbReference type="AlphaFoldDB" id="A0A183F9P7"/>
<accession>A0A183F9P7</accession>
<proteinExistence type="predicted"/>
<reference evidence="1 2" key="1">
    <citation type="submission" date="2018-11" db="EMBL/GenBank/DDBJ databases">
        <authorList>
            <consortium name="Pathogen Informatics"/>
        </authorList>
    </citation>
    <scope>NUCLEOTIDE SEQUENCE [LARGE SCALE GENOMIC DNA]</scope>
</reference>
<sequence>MAYPNHPIIRKIGVGSNVYYRMSITGVGDRRAVDVPNTSATVPGHLDDHRREAFTAGGGNRYRSYYRFLCDVVLVILQHRAKRASARNADRRDGALVADNWRKYQETRNAAKKAVAVAKATHYGDVNEKLESRDGEWYLYRPAKNRQRQTEDIEKFFGINNENGRLLMNREKALKRWCD</sequence>
<keyword evidence="2" id="KW-1185">Reference proteome</keyword>
<protein>
    <submittedName>
        <fullName evidence="3">GIY-YIG domain-containing protein</fullName>
    </submittedName>
</protein>
<dbReference type="Proteomes" id="UP000050761">
    <property type="component" value="Unassembled WGS sequence"/>
</dbReference>
<evidence type="ECO:0000313" key="2">
    <source>
        <dbReference type="Proteomes" id="UP000050761"/>
    </source>
</evidence>
<evidence type="ECO:0000313" key="3">
    <source>
        <dbReference type="WBParaSite" id="HPBE_0000288901-mRNA-1"/>
    </source>
</evidence>